<evidence type="ECO:0000256" key="1">
    <source>
        <dbReference type="SAM" id="Phobius"/>
    </source>
</evidence>
<keyword evidence="1" id="KW-1133">Transmembrane helix</keyword>
<name>A0A2H0B502_9BACT</name>
<reference evidence="2 3" key="1">
    <citation type="submission" date="2017-09" db="EMBL/GenBank/DDBJ databases">
        <title>Depth-based differentiation of microbial function through sediment-hosted aquifers and enrichment of novel symbionts in the deep terrestrial subsurface.</title>
        <authorList>
            <person name="Probst A.J."/>
            <person name="Ladd B."/>
            <person name="Jarett J.K."/>
            <person name="Geller-Mcgrath D.E."/>
            <person name="Sieber C.M."/>
            <person name="Emerson J.B."/>
            <person name="Anantharaman K."/>
            <person name="Thomas B.C."/>
            <person name="Malmstrom R."/>
            <person name="Stieglmeier M."/>
            <person name="Klingl A."/>
            <person name="Woyke T."/>
            <person name="Ryan C.M."/>
            <person name="Banfield J.F."/>
        </authorList>
    </citation>
    <scope>NUCLEOTIDE SEQUENCE [LARGE SCALE GENOMIC DNA]</scope>
    <source>
        <strain evidence="2">CG23_combo_of_CG06-09_8_20_14_all_34_8</strain>
    </source>
</reference>
<keyword evidence="1" id="KW-0472">Membrane</keyword>
<feature type="transmembrane region" description="Helical" evidence="1">
    <location>
        <begin position="43"/>
        <end position="63"/>
    </location>
</feature>
<keyword evidence="1" id="KW-0812">Transmembrane</keyword>
<evidence type="ECO:0000313" key="2">
    <source>
        <dbReference type="EMBL" id="PIP52737.1"/>
    </source>
</evidence>
<comment type="caution">
    <text evidence="2">The sequence shown here is derived from an EMBL/GenBank/DDBJ whole genome shotgun (WGS) entry which is preliminary data.</text>
</comment>
<feature type="transmembrane region" description="Helical" evidence="1">
    <location>
        <begin position="83"/>
        <end position="102"/>
    </location>
</feature>
<dbReference type="EMBL" id="PCSR01000115">
    <property type="protein sequence ID" value="PIP52737.1"/>
    <property type="molecule type" value="Genomic_DNA"/>
</dbReference>
<dbReference type="Proteomes" id="UP000229459">
    <property type="component" value="Unassembled WGS sequence"/>
</dbReference>
<gene>
    <name evidence="2" type="ORF">COX08_04810</name>
</gene>
<proteinExistence type="predicted"/>
<accession>A0A2H0B502</accession>
<sequence length="110" mass="12835">MAKYSILLSIKESYLFTRNSLGLIFHPYKTIRSLIRERDYSQILLLISLPAYVLAGGLGVIWFGRRLIHAPYGVWGFYTKVGVLGTFTFSFAIFCYLGFWVWQVWKIKNK</sequence>
<organism evidence="2 3">
    <name type="scientific">Candidatus Beckwithbacteria bacterium CG23_combo_of_CG06-09_8_20_14_all_34_8</name>
    <dbReference type="NCBI Taxonomy" id="1974497"/>
    <lineage>
        <taxon>Bacteria</taxon>
        <taxon>Candidatus Beckwithiibacteriota</taxon>
    </lineage>
</organism>
<dbReference type="AlphaFoldDB" id="A0A2H0B502"/>
<evidence type="ECO:0000313" key="3">
    <source>
        <dbReference type="Proteomes" id="UP000229459"/>
    </source>
</evidence>
<evidence type="ECO:0008006" key="4">
    <source>
        <dbReference type="Google" id="ProtNLM"/>
    </source>
</evidence>
<protein>
    <recommendedName>
        <fullName evidence="4">Yip1 domain-containing protein</fullName>
    </recommendedName>
</protein>